<dbReference type="GO" id="GO:0009279">
    <property type="term" value="C:cell outer membrane"/>
    <property type="evidence" value="ECO:0007669"/>
    <property type="project" value="UniProtKB-SubCell"/>
</dbReference>
<dbReference type="InterPro" id="IPR041700">
    <property type="entry name" value="OMP_b-brl_3"/>
</dbReference>
<organism evidence="5 6">
    <name type="scientific">Tenacibaculum lutimaris</name>
    <dbReference type="NCBI Taxonomy" id="285258"/>
    <lineage>
        <taxon>Bacteria</taxon>
        <taxon>Pseudomonadati</taxon>
        <taxon>Bacteroidota</taxon>
        <taxon>Flavobacteriia</taxon>
        <taxon>Flavobacteriales</taxon>
        <taxon>Flavobacteriaceae</taxon>
        <taxon>Tenacibaculum</taxon>
    </lineage>
</organism>
<keyword evidence="3" id="KW-0998">Cell outer membrane</keyword>
<evidence type="ECO:0000313" key="5">
    <source>
        <dbReference type="EMBL" id="RKF04348.1"/>
    </source>
</evidence>
<feature type="domain" description="Outer membrane protein beta-barrel" evidence="4">
    <location>
        <begin position="375"/>
        <end position="776"/>
    </location>
</feature>
<protein>
    <submittedName>
        <fullName evidence="5">Outer membrane receptor protein involved in Fe transport</fullName>
    </submittedName>
</protein>
<dbReference type="Pfam" id="PF14905">
    <property type="entry name" value="OMP_b-brl_3"/>
    <property type="match status" value="1"/>
</dbReference>
<gene>
    <name evidence="5" type="ORF">C8N26_1014</name>
</gene>
<dbReference type="EMBL" id="RAQM01000007">
    <property type="protein sequence ID" value="RKF04348.1"/>
    <property type="molecule type" value="Genomic_DNA"/>
</dbReference>
<comment type="caution">
    <text evidence="5">The sequence shown here is derived from an EMBL/GenBank/DDBJ whole genome shotgun (WGS) entry which is preliminary data.</text>
</comment>
<dbReference type="PANTHER" id="PTHR40980:SF4">
    <property type="entry name" value="TONB-DEPENDENT RECEPTOR-LIKE BETA-BARREL DOMAIN-CONTAINING PROTEIN"/>
    <property type="match status" value="1"/>
</dbReference>
<comment type="subcellular location">
    <subcellularLocation>
        <location evidence="1">Cell outer membrane</location>
    </subcellularLocation>
</comment>
<dbReference type="InterPro" id="IPR036942">
    <property type="entry name" value="Beta-barrel_TonB_sf"/>
</dbReference>
<dbReference type="SUPFAM" id="SSF56935">
    <property type="entry name" value="Porins"/>
    <property type="match status" value="1"/>
</dbReference>
<keyword evidence="2" id="KW-0472">Membrane</keyword>
<dbReference type="Proteomes" id="UP000285780">
    <property type="component" value="Unassembled WGS sequence"/>
</dbReference>
<proteinExistence type="predicted"/>
<dbReference type="Gene3D" id="2.60.40.1120">
    <property type="entry name" value="Carboxypeptidase-like, regulatory domain"/>
    <property type="match status" value="1"/>
</dbReference>
<reference evidence="5 6" key="1">
    <citation type="submission" date="2018-09" db="EMBL/GenBank/DDBJ databases">
        <title>Genomic Encyclopedia of Archaeal and Bacterial Type Strains, Phase II (KMG-II): from individual species to whole genera.</title>
        <authorList>
            <person name="Goeker M."/>
        </authorList>
    </citation>
    <scope>NUCLEOTIDE SEQUENCE [LARGE SCALE GENOMIC DNA]</scope>
    <source>
        <strain evidence="5 6">DSM 16505</strain>
    </source>
</reference>
<dbReference type="PANTHER" id="PTHR40980">
    <property type="entry name" value="PLUG DOMAIN-CONTAINING PROTEIN"/>
    <property type="match status" value="1"/>
</dbReference>
<dbReference type="SUPFAM" id="SSF49464">
    <property type="entry name" value="Carboxypeptidase regulatory domain-like"/>
    <property type="match status" value="1"/>
</dbReference>
<keyword evidence="6" id="KW-1185">Reference proteome</keyword>
<dbReference type="AlphaFoldDB" id="A0A420E2N2"/>
<evidence type="ECO:0000256" key="3">
    <source>
        <dbReference type="ARBA" id="ARBA00023237"/>
    </source>
</evidence>
<accession>A0A420E2N2</accession>
<evidence type="ECO:0000259" key="4">
    <source>
        <dbReference type="Pfam" id="PF14905"/>
    </source>
</evidence>
<evidence type="ECO:0000256" key="1">
    <source>
        <dbReference type="ARBA" id="ARBA00004442"/>
    </source>
</evidence>
<sequence length="798" mass="92522">MKIIQSLFIIFWSAQITAQYSFSGEVIDSAKNPISFANVILLHTTTKTIYKGNITDENGKFFFNNIEANTYELRVNFIGYKEVSKVIKIEDNKKLTPITLVEDLETLNEIQINTKKPTIKRKVDRLVFNVENTILSTGNAWDILRKTPGVLERNGNLTIRNSSNIIILINDKRVYLSNNDLKDLLEGTSAQDITAIEVITNPPAKYEAEGNAVLNIKMKKNAISGYKGKIGTSYRKARFSSGNINTSHYFKNNNVNLYASYSYSKGRGNRLEEEVINFDQKDTGEKYHSFLDRNSWYSTHNIRLNSEFYINKKSSLTLGGQLYYSPKWKGRNLTESNVLSNTNNSIQSSFSTFNLSENFTKNLGLDITYEWLLSEKEKLNISGHFTDYKRTGNQEVKTDFFDIDKNLTNNTTFETLTGQTTKIYNSQLDYEYKNDKTKLETGIKYATINSESDLKHYILSNNQFIIDNSKSNMFSYTENNMSGYVSYETSFNKINFKAGLRGEYTSLTGNSVTLNQITNNHYFKLFPTLYLQYTPNEAHQLSTTYGKRITRPNYSSLNPFKFYYSDYSFYQGNPKLQPAITHNLELQYSFHKKYNFDVYYSHVSDYITEINFQNNNTNTLRYSFVNIPKNISYGINFNTNFNISDRWSFYTQHSLYYNEDQFTAIENNNQLVKNSIWGYYGYVTTNYQFLKDKSLTAELSFYKVTDGIQGSLTIEGSEDLSFGLTKELFNKKAKLSVQLSDILKSQIVKVSTNYLNQNNYFIDNMETQYVRVEFTYNFGNQSLKKKKEEKKIDEKNRL</sequence>
<dbReference type="RefSeq" id="WP_120186313.1">
    <property type="nucleotide sequence ID" value="NZ_RAQM01000007.1"/>
</dbReference>
<keyword evidence="5" id="KW-0675">Receptor</keyword>
<dbReference type="Gene3D" id="2.40.170.20">
    <property type="entry name" value="TonB-dependent receptor, beta-barrel domain"/>
    <property type="match status" value="1"/>
</dbReference>
<evidence type="ECO:0000313" key="6">
    <source>
        <dbReference type="Proteomes" id="UP000285780"/>
    </source>
</evidence>
<dbReference type="Pfam" id="PF13715">
    <property type="entry name" value="CarbopepD_reg_2"/>
    <property type="match status" value="1"/>
</dbReference>
<name>A0A420E2N2_9FLAO</name>
<dbReference type="InterPro" id="IPR008969">
    <property type="entry name" value="CarboxyPept-like_regulatory"/>
</dbReference>
<evidence type="ECO:0000256" key="2">
    <source>
        <dbReference type="ARBA" id="ARBA00023136"/>
    </source>
</evidence>